<dbReference type="AlphaFoldDB" id="A0AAN1WI18"/>
<dbReference type="InterPro" id="IPR019614">
    <property type="entry name" value="SAM-dep_methyl-trfase"/>
</dbReference>
<dbReference type="PANTHER" id="PTHR43042">
    <property type="entry name" value="SAM-DEPENDENT METHYLTRANSFERASE"/>
    <property type="match status" value="1"/>
</dbReference>
<dbReference type="GO" id="GO:0032259">
    <property type="term" value="P:methylation"/>
    <property type="evidence" value="ECO:0007669"/>
    <property type="project" value="UniProtKB-KW"/>
</dbReference>
<keyword evidence="7" id="KW-1185">Reference proteome</keyword>
<protein>
    <submittedName>
        <fullName evidence="6">23S rRNA (Cytosine1962-C5)-methyltransferase</fullName>
        <ecNumber evidence="6">2.1.1.191</ecNumber>
    </submittedName>
</protein>
<dbReference type="InterPro" id="IPR029063">
    <property type="entry name" value="SAM-dependent_MTases_sf"/>
</dbReference>
<dbReference type="PANTHER" id="PTHR43042:SF3">
    <property type="entry name" value="RIBOSOMAL RNA LARGE SUBUNIT METHYLTRANSFERASE YWBD-RELATED"/>
    <property type="match status" value="1"/>
</dbReference>
<evidence type="ECO:0000256" key="4">
    <source>
        <dbReference type="ARBA" id="ARBA00022691"/>
    </source>
</evidence>
<feature type="domain" description="S-adenosylmethionine-dependent methyltransferase" evidence="5">
    <location>
        <begin position="25"/>
        <end position="304"/>
    </location>
</feature>
<dbReference type="RefSeq" id="WP_236982032.1">
    <property type="nucleotide sequence ID" value="NZ_AP023086.1"/>
</dbReference>
<evidence type="ECO:0000256" key="1">
    <source>
        <dbReference type="ARBA" id="ARBA00022552"/>
    </source>
</evidence>
<dbReference type="GO" id="GO:0006364">
    <property type="term" value="P:rRNA processing"/>
    <property type="evidence" value="ECO:0007669"/>
    <property type="project" value="UniProtKB-KW"/>
</dbReference>
<organism evidence="6 7">
    <name type="scientific">Marinagarivorans cellulosilyticus</name>
    <dbReference type="NCBI Taxonomy" id="2721545"/>
    <lineage>
        <taxon>Bacteria</taxon>
        <taxon>Pseudomonadati</taxon>
        <taxon>Pseudomonadota</taxon>
        <taxon>Gammaproteobacteria</taxon>
        <taxon>Cellvibrionales</taxon>
        <taxon>Cellvibrionaceae</taxon>
        <taxon>Marinagarivorans</taxon>
    </lineage>
</organism>
<keyword evidence="3 6" id="KW-0808">Transferase</keyword>
<dbReference type="Pfam" id="PF10672">
    <property type="entry name" value="Methyltrans_SAM"/>
    <property type="match status" value="1"/>
</dbReference>
<accession>A0AAN1WI18</accession>
<evidence type="ECO:0000259" key="5">
    <source>
        <dbReference type="Pfam" id="PF10672"/>
    </source>
</evidence>
<proteinExistence type="predicted"/>
<reference evidence="6 7" key="1">
    <citation type="journal article" date="2022" name="IScience">
        <title>An ultrasensitive nanofiber-based assay for enzymatic hydrolysis and deep-sea microbial degradation of cellulose.</title>
        <authorList>
            <person name="Tsudome M."/>
            <person name="Tachioka M."/>
            <person name="Miyazaki M."/>
            <person name="Uchimura K."/>
            <person name="Tsuda M."/>
            <person name="Takaki Y."/>
            <person name="Deguchi S."/>
        </authorList>
    </citation>
    <scope>NUCLEOTIDE SEQUENCE [LARGE SCALE GENOMIC DNA]</scope>
    <source>
        <strain evidence="6 7">GE09</strain>
    </source>
</reference>
<keyword evidence="1" id="KW-0698">rRNA processing</keyword>
<sequence length="306" mass="35086">MTDFSPIKKCCDAFFASQQLTQDSRRIFHGRGHCYPSLEWCVLDYYAPLVLLTVFSVPEDKKLTELIALLSNILPASVTHFAVQRRDLNNAPYQWYRGEPVEQNTVFAQRENLKFHLDFQQQNTGYFLDMEPGRAWLVKHAKGARVLNLFAYTCAFSVVAIEYGAQSVVNVDLSRRSLTTGRENHRLNQHDTNKVKFLGVDILKSWGKLKKMGPYDIVIVDPPSFQKGSFVATKDYQKVVRRLPELLSETGRVLSCLNAPEFSSEYLKAIFAEQAPCLSFIERLTPSEDFPDEDEERKLKLLVYEA</sequence>
<dbReference type="EC" id="2.1.1.191" evidence="6"/>
<keyword evidence="4" id="KW-0949">S-adenosyl-L-methionine</keyword>
<evidence type="ECO:0000256" key="3">
    <source>
        <dbReference type="ARBA" id="ARBA00022679"/>
    </source>
</evidence>
<keyword evidence="2 6" id="KW-0489">Methyltransferase</keyword>
<evidence type="ECO:0000256" key="2">
    <source>
        <dbReference type="ARBA" id="ARBA00022603"/>
    </source>
</evidence>
<evidence type="ECO:0000313" key="7">
    <source>
        <dbReference type="Proteomes" id="UP001320119"/>
    </source>
</evidence>
<dbReference type="CDD" id="cd02440">
    <property type="entry name" value="AdoMet_MTases"/>
    <property type="match status" value="1"/>
</dbReference>
<dbReference type="KEGG" id="marq:MARGE09_P2188"/>
<dbReference type="EMBL" id="AP023086">
    <property type="protein sequence ID" value="BCD97987.1"/>
    <property type="molecule type" value="Genomic_DNA"/>
</dbReference>
<gene>
    <name evidence="6" type="ORF">MARGE09_P2188</name>
</gene>
<evidence type="ECO:0000313" key="6">
    <source>
        <dbReference type="EMBL" id="BCD97987.1"/>
    </source>
</evidence>
<dbReference type="Gene3D" id="3.40.50.150">
    <property type="entry name" value="Vaccinia Virus protein VP39"/>
    <property type="match status" value="1"/>
</dbReference>
<dbReference type="GO" id="GO:0008168">
    <property type="term" value="F:methyltransferase activity"/>
    <property type="evidence" value="ECO:0007669"/>
    <property type="project" value="UniProtKB-KW"/>
</dbReference>
<dbReference type="SUPFAM" id="SSF53335">
    <property type="entry name" value="S-adenosyl-L-methionine-dependent methyltransferases"/>
    <property type="match status" value="1"/>
</dbReference>
<name>A0AAN1WI18_9GAMM</name>
<dbReference type="Proteomes" id="UP001320119">
    <property type="component" value="Chromosome"/>
</dbReference>